<keyword evidence="2 5" id="KW-0479">Metal-binding</keyword>
<feature type="binding site" evidence="5">
    <location>
        <position position="87"/>
    </location>
    <ligand>
        <name>Mg(2+)</name>
        <dbReference type="ChEBI" id="CHEBI:18420"/>
        <label>1</label>
        <note>catalytic</note>
    </ligand>
</feature>
<dbReference type="Proteomes" id="UP000229574">
    <property type="component" value="Unassembled WGS sequence"/>
</dbReference>
<dbReference type="InterPro" id="IPR000760">
    <property type="entry name" value="Inositol_monophosphatase-like"/>
</dbReference>
<keyword evidence="3" id="KW-0378">Hydrolase</keyword>
<dbReference type="PRINTS" id="PR00377">
    <property type="entry name" value="IMPHPHTASES"/>
</dbReference>
<feature type="binding site" evidence="5">
    <location>
        <position position="68"/>
    </location>
    <ligand>
        <name>Mg(2+)</name>
        <dbReference type="ChEBI" id="CHEBI:18420"/>
        <label>1</label>
        <note>catalytic</note>
    </ligand>
</feature>
<name>A0A2H0WZU7_9BACT</name>
<evidence type="ECO:0000256" key="1">
    <source>
        <dbReference type="ARBA" id="ARBA00001946"/>
    </source>
</evidence>
<evidence type="ECO:0000313" key="7">
    <source>
        <dbReference type="Proteomes" id="UP000229574"/>
    </source>
</evidence>
<comment type="cofactor">
    <cofactor evidence="1 5">
        <name>Mg(2+)</name>
        <dbReference type="ChEBI" id="CHEBI:18420"/>
    </cofactor>
</comment>
<dbReference type="FunFam" id="3.30.540.10:FF:000003">
    <property type="entry name" value="Inositol-1-monophosphatase"/>
    <property type="match status" value="1"/>
</dbReference>
<dbReference type="Gene3D" id="3.30.540.10">
    <property type="entry name" value="Fructose-1,6-Bisphosphatase, subunit A, domain 1"/>
    <property type="match status" value="1"/>
</dbReference>
<dbReference type="Gene3D" id="3.40.190.80">
    <property type="match status" value="1"/>
</dbReference>
<dbReference type="EMBL" id="PEYY01000022">
    <property type="protein sequence ID" value="PIS18203.1"/>
    <property type="molecule type" value="Genomic_DNA"/>
</dbReference>
<evidence type="ECO:0000313" key="6">
    <source>
        <dbReference type="EMBL" id="PIS18203.1"/>
    </source>
</evidence>
<gene>
    <name evidence="6" type="ORF">COT54_00570</name>
</gene>
<dbReference type="PROSITE" id="PS00629">
    <property type="entry name" value="IMP_1"/>
    <property type="match status" value="1"/>
</dbReference>
<evidence type="ECO:0000256" key="3">
    <source>
        <dbReference type="ARBA" id="ARBA00022801"/>
    </source>
</evidence>
<sequence>MSNYSCIKEVAEHLAKKAGKYIVEVKGRARITKQKDILDICTSADLDSEKIIIDGIKSEFPDHSIYSEESGLDGQSSAFRWIIDPIDGTKEYIRGIPLYNVSIAIEQNNILIVSVVYRPSDDSLYSASLGEGAFLNGHKIHVSNIIDLPQSFVYTYLPSFFRNSRDYQSNWAKLGKLGESIYRLRSLADENTMLCWLAQGGHEAYVNISNSPKWYDIAPGLLIAQEAGGFVPSHLIQNIKTGKNCSIVITNNATIYQEIEKTLGD</sequence>
<feature type="binding site" evidence="5">
    <location>
        <position position="84"/>
    </location>
    <ligand>
        <name>Mg(2+)</name>
        <dbReference type="ChEBI" id="CHEBI:18420"/>
        <label>1</label>
        <note>catalytic</note>
    </ligand>
</feature>
<protein>
    <submittedName>
        <fullName evidence="6">Inositol monophosphatase</fullName>
    </submittedName>
</protein>
<evidence type="ECO:0000256" key="2">
    <source>
        <dbReference type="ARBA" id="ARBA00022723"/>
    </source>
</evidence>
<proteinExistence type="predicted"/>
<dbReference type="GO" id="GO:0046872">
    <property type="term" value="F:metal ion binding"/>
    <property type="evidence" value="ECO:0007669"/>
    <property type="project" value="UniProtKB-KW"/>
</dbReference>
<feature type="binding site" evidence="5">
    <location>
        <position position="216"/>
    </location>
    <ligand>
        <name>Mg(2+)</name>
        <dbReference type="ChEBI" id="CHEBI:18420"/>
        <label>1</label>
        <note>catalytic</note>
    </ligand>
</feature>
<accession>A0A2H0WZU7</accession>
<evidence type="ECO:0000256" key="4">
    <source>
        <dbReference type="ARBA" id="ARBA00022842"/>
    </source>
</evidence>
<dbReference type="GO" id="GO:0007165">
    <property type="term" value="P:signal transduction"/>
    <property type="evidence" value="ECO:0007669"/>
    <property type="project" value="TreeGrafter"/>
</dbReference>
<dbReference type="GO" id="GO:0006020">
    <property type="term" value="P:inositol metabolic process"/>
    <property type="evidence" value="ECO:0007669"/>
    <property type="project" value="TreeGrafter"/>
</dbReference>
<dbReference type="PANTHER" id="PTHR20854">
    <property type="entry name" value="INOSITOL MONOPHOSPHATASE"/>
    <property type="match status" value="1"/>
</dbReference>
<dbReference type="Pfam" id="PF00459">
    <property type="entry name" value="Inositol_P"/>
    <property type="match status" value="1"/>
</dbReference>
<reference evidence="7" key="1">
    <citation type="submission" date="2017-09" db="EMBL/GenBank/DDBJ databases">
        <title>Depth-based differentiation of microbial function through sediment-hosted aquifers and enrichment of novel symbionts in the deep terrestrial subsurface.</title>
        <authorList>
            <person name="Probst A.J."/>
            <person name="Ladd B."/>
            <person name="Jarett J.K."/>
            <person name="Geller-Mcgrath D.E."/>
            <person name="Sieber C.M.K."/>
            <person name="Emerson J.B."/>
            <person name="Anantharaman K."/>
            <person name="Thomas B.C."/>
            <person name="Malmstrom R."/>
            <person name="Stieglmeier M."/>
            <person name="Klingl A."/>
            <person name="Woyke T."/>
            <person name="Ryan C.M."/>
            <person name="Banfield J.F."/>
        </authorList>
    </citation>
    <scope>NUCLEOTIDE SEQUENCE [LARGE SCALE GENOMIC DNA]</scope>
</reference>
<comment type="caution">
    <text evidence="6">The sequence shown here is derived from an EMBL/GenBank/DDBJ whole genome shotgun (WGS) entry which is preliminary data.</text>
</comment>
<dbReference type="PANTHER" id="PTHR20854:SF4">
    <property type="entry name" value="INOSITOL-1-MONOPHOSPHATASE-RELATED"/>
    <property type="match status" value="1"/>
</dbReference>
<dbReference type="AlphaFoldDB" id="A0A2H0WZU7"/>
<organism evidence="6 7">
    <name type="scientific">Candidatus Collierbacteria bacterium CG09_land_8_20_14_0_10_46_12</name>
    <dbReference type="NCBI Taxonomy" id="1974533"/>
    <lineage>
        <taxon>Bacteria</taxon>
        <taxon>Candidatus Collieribacteriota</taxon>
    </lineage>
</organism>
<evidence type="ECO:0000256" key="5">
    <source>
        <dbReference type="PIRSR" id="PIRSR600760-2"/>
    </source>
</evidence>
<dbReference type="GO" id="GO:0008934">
    <property type="term" value="F:inositol monophosphate 1-phosphatase activity"/>
    <property type="evidence" value="ECO:0007669"/>
    <property type="project" value="TreeGrafter"/>
</dbReference>
<dbReference type="SUPFAM" id="SSF56655">
    <property type="entry name" value="Carbohydrate phosphatase"/>
    <property type="match status" value="1"/>
</dbReference>
<feature type="binding site" evidence="5">
    <location>
        <position position="86"/>
    </location>
    <ligand>
        <name>Mg(2+)</name>
        <dbReference type="ChEBI" id="CHEBI:18420"/>
        <label>1</label>
        <note>catalytic</note>
    </ligand>
</feature>
<dbReference type="InterPro" id="IPR020583">
    <property type="entry name" value="Inositol_monoP_metal-BS"/>
</dbReference>
<keyword evidence="4 5" id="KW-0460">Magnesium</keyword>